<comment type="caution">
    <text evidence="1">The sequence shown here is derived from an EMBL/GenBank/DDBJ whole genome shotgun (WGS) entry which is preliminary data.</text>
</comment>
<evidence type="ECO:0000313" key="2">
    <source>
        <dbReference type="Proteomes" id="UP001347796"/>
    </source>
</evidence>
<sequence length="364" mass="41293">MKCDCKRKLICDTCRFRHPTVMHYDKWKKENKDKVSTGIQTNLITENQQRIQSHAGAGGQCTLGIIPVIVRVKHRKASCGIKTYAFMDPGSTVNFITKSLMDKLGVSGRKERRTLETMGKPLDIDTHILTGLEICSLDGSNPGELVTVFSKDEMPVSKSHIPTQADLKEWPHLHQVYLPQIEADIGMLIGNVTPGAYTPIEVVTGPDKNCPHAVKTGLGWIVWGIVRCSTDRNHEVCNFAVERDKDQMVVSKIVEAQNLEDLFRKYINTDFPEKTIDDKREPSLEDKKFEESVKKSILYSDGHYTINLPFRRKEIQLPNNSEVALARLNGIKKKFKLNQTFYEDYCKFMNDILSNGYAEEVPSS</sequence>
<dbReference type="PANTHER" id="PTHR47331:SF1">
    <property type="entry name" value="GAG-LIKE PROTEIN"/>
    <property type="match status" value="1"/>
</dbReference>
<dbReference type="EMBL" id="JAZGQO010000003">
    <property type="protein sequence ID" value="KAK6188278.1"/>
    <property type="molecule type" value="Genomic_DNA"/>
</dbReference>
<dbReference type="AlphaFoldDB" id="A0AAN8K334"/>
<dbReference type="PANTHER" id="PTHR47331">
    <property type="entry name" value="PHD-TYPE DOMAIN-CONTAINING PROTEIN"/>
    <property type="match status" value="1"/>
</dbReference>
<evidence type="ECO:0008006" key="3">
    <source>
        <dbReference type="Google" id="ProtNLM"/>
    </source>
</evidence>
<organism evidence="1 2">
    <name type="scientific">Patella caerulea</name>
    <name type="common">Rayed Mediterranean limpet</name>
    <dbReference type="NCBI Taxonomy" id="87958"/>
    <lineage>
        <taxon>Eukaryota</taxon>
        <taxon>Metazoa</taxon>
        <taxon>Spiralia</taxon>
        <taxon>Lophotrochozoa</taxon>
        <taxon>Mollusca</taxon>
        <taxon>Gastropoda</taxon>
        <taxon>Patellogastropoda</taxon>
        <taxon>Patelloidea</taxon>
        <taxon>Patellidae</taxon>
        <taxon>Patella</taxon>
    </lineage>
</organism>
<evidence type="ECO:0000313" key="1">
    <source>
        <dbReference type="EMBL" id="KAK6188278.1"/>
    </source>
</evidence>
<name>A0AAN8K334_PATCE</name>
<accession>A0AAN8K334</accession>
<dbReference type="Proteomes" id="UP001347796">
    <property type="component" value="Unassembled WGS sequence"/>
</dbReference>
<reference evidence="1 2" key="1">
    <citation type="submission" date="2024-01" db="EMBL/GenBank/DDBJ databases">
        <title>The genome of the rayed Mediterranean limpet Patella caerulea (Linnaeus, 1758).</title>
        <authorList>
            <person name="Anh-Thu Weber A."/>
            <person name="Halstead-Nussloch G."/>
        </authorList>
    </citation>
    <scope>NUCLEOTIDE SEQUENCE [LARGE SCALE GENOMIC DNA]</scope>
    <source>
        <strain evidence="1">AATW-2023a</strain>
        <tissue evidence="1">Whole specimen</tissue>
    </source>
</reference>
<proteinExistence type="predicted"/>
<protein>
    <recommendedName>
        <fullName evidence="3">Peptidase aspartic putative domain-containing protein</fullName>
    </recommendedName>
</protein>
<gene>
    <name evidence="1" type="ORF">SNE40_004490</name>
</gene>
<keyword evidence="2" id="KW-1185">Reference proteome</keyword>